<evidence type="ECO:0000256" key="10">
    <source>
        <dbReference type="RuleBase" id="RU351113"/>
    </source>
</evidence>
<evidence type="ECO:0000256" key="5">
    <source>
        <dbReference type="ARBA" id="ARBA00022725"/>
    </source>
</evidence>
<feature type="transmembrane region" description="Helical" evidence="10">
    <location>
        <begin position="85"/>
        <end position="105"/>
    </location>
</feature>
<keyword evidence="3 10" id="KW-0716">Sensory transduction</keyword>
<keyword evidence="2" id="KW-1003">Cell membrane</keyword>
<reference evidence="11 12" key="1">
    <citation type="submission" date="2023-11" db="EMBL/GenBank/DDBJ databases">
        <authorList>
            <person name="Hedman E."/>
            <person name="Englund M."/>
            <person name="Stromberg M."/>
            <person name="Nyberg Akerstrom W."/>
            <person name="Nylinder S."/>
            <person name="Jareborg N."/>
            <person name="Kallberg Y."/>
            <person name="Kronander E."/>
        </authorList>
    </citation>
    <scope>NUCLEOTIDE SEQUENCE [LARGE SCALE GENOMIC DNA]</scope>
</reference>
<keyword evidence="9 10" id="KW-0807">Transducer</keyword>
<organism evidence="11 12">
    <name type="scientific">Parnassius mnemosyne</name>
    <name type="common">clouded apollo</name>
    <dbReference type="NCBI Taxonomy" id="213953"/>
    <lineage>
        <taxon>Eukaryota</taxon>
        <taxon>Metazoa</taxon>
        <taxon>Ecdysozoa</taxon>
        <taxon>Arthropoda</taxon>
        <taxon>Hexapoda</taxon>
        <taxon>Insecta</taxon>
        <taxon>Pterygota</taxon>
        <taxon>Neoptera</taxon>
        <taxon>Endopterygota</taxon>
        <taxon>Lepidoptera</taxon>
        <taxon>Glossata</taxon>
        <taxon>Ditrysia</taxon>
        <taxon>Papilionoidea</taxon>
        <taxon>Papilionidae</taxon>
        <taxon>Parnassiinae</taxon>
        <taxon>Parnassini</taxon>
        <taxon>Parnassius</taxon>
        <taxon>Driopa</taxon>
    </lineage>
</organism>
<protein>
    <recommendedName>
        <fullName evidence="10">Odorant receptor</fullName>
    </recommendedName>
</protein>
<evidence type="ECO:0000313" key="12">
    <source>
        <dbReference type="Proteomes" id="UP001314205"/>
    </source>
</evidence>
<accession>A0AAV1KH98</accession>
<evidence type="ECO:0000256" key="6">
    <source>
        <dbReference type="ARBA" id="ARBA00022989"/>
    </source>
</evidence>
<keyword evidence="6 10" id="KW-1133">Transmembrane helix</keyword>
<dbReference type="AlphaFoldDB" id="A0AAV1KH98"/>
<keyword evidence="7 10" id="KW-0472">Membrane</keyword>
<dbReference type="GO" id="GO:0007165">
    <property type="term" value="P:signal transduction"/>
    <property type="evidence" value="ECO:0007669"/>
    <property type="project" value="UniProtKB-KW"/>
</dbReference>
<dbReference type="Pfam" id="PF02949">
    <property type="entry name" value="7tm_6"/>
    <property type="match status" value="1"/>
</dbReference>
<evidence type="ECO:0000313" key="11">
    <source>
        <dbReference type="EMBL" id="CAK1581689.1"/>
    </source>
</evidence>
<comment type="caution">
    <text evidence="11">The sequence shown here is derived from an EMBL/GenBank/DDBJ whole genome shotgun (WGS) entry which is preliminary data.</text>
</comment>
<dbReference type="GO" id="GO:0005549">
    <property type="term" value="F:odorant binding"/>
    <property type="evidence" value="ECO:0007669"/>
    <property type="project" value="InterPro"/>
</dbReference>
<evidence type="ECO:0000256" key="9">
    <source>
        <dbReference type="ARBA" id="ARBA00023224"/>
    </source>
</evidence>
<keyword evidence="5 10" id="KW-0552">Olfaction</keyword>
<comment type="subcellular location">
    <subcellularLocation>
        <location evidence="1 10">Cell membrane</location>
        <topology evidence="1 10">Multi-pass membrane protein</topology>
    </subcellularLocation>
</comment>
<evidence type="ECO:0000256" key="1">
    <source>
        <dbReference type="ARBA" id="ARBA00004651"/>
    </source>
</evidence>
<dbReference type="EMBL" id="CAVLGL010000035">
    <property type="protein sequence ID" value="CAK1581689.1"/>
    <property type="molecule type" value="Genomic_DNA"/>
</dbReference>
<dbReference type="GO" id="GO:0004984">
    <property type="term" value="F:olfactory receptor activity"/>
    <property type="evidence" value="ECO:0007669"/>
    <property type="project" value="InterPro"/>
</dbReference>
<name>A0AAV1KH98_9NEOP</name>
<evidence type="ECO:0000256" key="8">
    <source>
        <dbReference type="ARBA" id="ARBA00023170"/>
    </source>
</evidence>
<dbReference type="PANTHER" id="PTHR21137">
    <property type="entry name" value="ODORANT RECEPTOR"/>
    <property type="match status" value="1"/>
</dbReference>
<keyword evidence="8 10" id="KW-0675">Receptor</keyword>
<dbReference type="InterPro" id="IPR004117">
    <property type="entry name" value="7tm6_olfct_rcpt"/>
</dbReference>
<proteinExistence type="inferred from homology"/>
<gene>
    <name evidence="11" type="ORF">PARMNEM_LOCUS3327</name>
</gene>
<feature type="transmembrane region" description="Helical" evidence="10">
    <location>
        <begin position="348"/>
        <end position="365"/>
    </location>
</feature>
<dbReference type="GO" id="GO:0005886">
    <property type="term" value="C:plasma membrane"/>
    <property type="evidence" value="ECO:0007669"/>
    <property type="project" value="UniProtKB-SubCell"/>
</dbReference>
<feature type="transmembrane region" description="Helical" evidence="10">
    <location>
        <begin position="181"/>
        <end position="204"/>
    </location>
</feature>
<keyword evidence="12" id="KW-1185">Reference proteome</keyword>
<dbReference type="Proteomes" id="UP001314205">
    <property type="component" value="Unassembled WGS sequence"/>
</dbReference>
<evidence type="ECO:0000256" key="2">
    <source>
        <dbReference type="ARBA" id="ARBA00022475"/>
    </source>
</evidence>
<keyword evidence="4 10" id="KW-0812">Transmembrane</keyword>
<feature type="transmembrane region" description="Helical" evidence="10">
    <location>
        <begin position="239"/>
        <end position="267"/>
    </location>
</feature>
<evidence type="ECO:0000256" key="3">
    <source>
        <dbReference type="ARBA" id="ARBA00022606"/>
    </source>
</evidence>
<feature type="transmembrane region" description="Helical" evidence="10">
    <location>
        <begin position="315"/>
        <end position="336"/>
    </location>
</feature>
<evidence type="ECO:0000256" key="7">
    <source>
        <dbReference type="ARBA" id="ARBA00023136"/>
    </source>
</evidence>
<sequence length="439" mass="51110">MIAKKDSSLNCLIERIFVIYEYTSLGTQIQLYDLRSNTKMSPKKIDKKLTDPKFKSFKDTYPHCAFALALALIYPNRKNFRNRMICIFAVIVLNTPNLLWFSMYLFKCLRILDMFNLARNITIGVLICIFFFKSFYVNYKNDLFGELLGKISEDLLKGNDMAEDYQEIYEQYIQLGKFSEALWIIIPMFLSSQFPIYAAVTMIIESVKSDTGTRYMVHEMDLKYIEDIQYESPYFEVLWAYNLLPCIVLMLNFVGFDGSFCIATTHLRLKLKLMSHKLYRAFKDSSNRNELEAKVKDVIKDHQGSLQFYNHLQNLYGGWLLVVFLLTSLIISMNVYQIYLCQQIHPKYTIFAVSGMIHMFAPCYFSSKLEKAGEDFSASIYCVAWEKWADPSVTKLLIFMIAKSQQPLILTGKGMVYINMQLFVSVLQTSYSFFTLISS</sequence>
<feature type="transmembrane region" description="Helical" evidence="10">
    <location>
        <begin position="117"/>
        <end position="136"/>
    </location>
</feature>
<comment type="caution">
    <text evidence="10">Lacks conserved residue(s) required for the propagation of feature annotation.</text>
</comment>
<evidence type="ECO:0000256" key="4">
    <source>
        <dbReference type="ARBA" id="ARBA00022692"/>
    </source>
</evidence>
<dbReference type="PANTHER" id="PTHR21137:SF35">
    <property type="entry name" value="ODORANT RECEPTOR 19A-RELATED"/>
    <property type="match status" value="1"/>
</dbReference>
<comment type="similarity">
    <text evidence="10">Belongs to the insect chemoreceptor superfamily. Heteromeric odorant receptor channel (TC 1.A.69) family.</text>
</comment>